<evidence type="ECO:0000313" key="2">
    <source>
        <dbReference type="Proteomes" id="UP000186817"/>
    </source>
</evidence>
<evidence type="ECO:0000313" key="1">
    <source>
        <dbReference type="EMBL" id="OLQ05416.1"/>
    </source>
</evidence>
<dbReference type="AlphaFoldDB" id="A0A1Q9ED98"/>
<dbReference type="EMBL" id="LSRX01000186">
    <property type="protein sequence ID" value="OLQ05416.1"/>
    <property type="molecule type" value="Genomic_DNA"/>
</dbReference>
<organism evidence="1 2">
    <name type="scientific">Symbiodinium microadriaticum</name>
    <name type="common">Dinoflagellate</name>
    <name type="synonym">Zooxanthella microadriatica</name>
    <dbReference type="NCBI Taxonomy" id="2951"/>
    <lineage>
        <taxon>Eukaryota</taxon>
        <taxon>Sar</taxon>
        <taxon>Alveolata</taxon>
        <taxon>Dinophyceae</taxon>
        <taxon>Suessiales</taxon>
        <taxon>Symbiodiniaceae</taxon>
        <taxon>Symbiodinium</taxon>
    </lineage>
</organism>
<gene>
    <name evidence="1" type="ORF">AK812_SmicGene11417</name>
</gene>
<name>A0A1Q9ED98_SYMMI</name>
<proteinExistence type="predicted"/>
<protein>
    <submittedName>
        <fullName evidence="1">Uncharacterized protein</fullName>
    </submittedName>
</protein>
<sequence length="115" mass="13182">MRVWGCDIWVDLDKVKSTKEKKKDAAKHVQLVKGMPGINARLLRTHLSHLMDSTYDVESDAMRPHGWKKEAPNDEADMAVEVDDLVSCAFRRRESTQQIKAHVRRRQVDDEGGIV</sequence>
<accession>A0A1Q9ED98</accession>
<dbReference type="Proteomes" id="UP000186817">
    <property type="component" value="Unassembled WGS sequence"/>
</dbReference>
<comment type="caution">
    <text evidence="1">The sequence shown here is derived from an EMBL/GenBank/DDBJ whole genome shotgun (WGS) entry which is preliminary data.</text>
</comment>
<keyword evidence="2" id="KW-1185">Reference proteome</keyword>
<reference evidence="1 2" key="1">
    <citation type="submission" date="2016-02" db="EMBL/GenBank/DDBJ databases">
        <title>Genome analysis of coral dinoflagellate symbionts highlights evolutionary adaptations to a symbiotic lifestyle.</title>
        <authorList>
            <person name="Aranda M."/>
            <person name="Li Y."/>
            <person name="Liew Y.J."/>
            <person name="Baumgarten S."/>
            <person name="Simakov O."/>
            <person name="Wilson M."/>
            <person name="Piel J."/>
            <person name="Ashoor H."/>
            <person name="Bougouffa S."/>
            <person name="Bajic V.B."/>
            <person name="Ryu T."/>
            <person name="Ravasi T."/>
            <person name="Bayer T."/>
            <person name="Micklem G."/>
            <person name="Kim H."/>
            <person name="Bhak J."/>
            <person name="Lajeunesse T.C."/>
            <person name="Voolstra C.R."/>
        </authorList>
    </citation>
    <scope>NUCLEOTIDE SEQUENCE [LARGE SCALE GENOMIC DNA]</scope>
    <source>
        <strain evidence="1 2">CCMP2467</strain>
    </source>
</reference>
<dbReference type="OrthoDB" id="10366956at2759"/>